<evidence type="ECO:0000313" key="4">
    <source>
        <dbReference type="RefSeq" id="XP_056856528.1"/>
    </source>
</evidence>
<dbReference type="GO" id="GO:0004523">
    <property type="term" value="F:RNA-DNA hybrid ribonuclease activity"/>
    <property type="evidence" value="ECO:0007669"/>
    <property type="project" value="InterPro"/>
</dbReference>
<dbReference type="Pfam" id="PF13456">
    <property type="entry name" value="RVT_3"/>
    <property type="match status" value="1"/>
</dbReference>
<dbReference type="InterPro" id="IPR002156">
    <property type="entry name" value="RNaseH_domain"/>
</dbReference>
<evidence type="ECO:0000259" key="2">
    <source>
        <dbReference type="Pfam" id="PF13966"/>
    </source>
</evidence>
<dbReference type="Pfam" id="PF13966">
    <property type="entry name" value="zf-RVT"/>
    <property type="match status" value="1"/>
</dbReference>
<proteinExistence type="predicted"/>
<dbReference type="PANTHER" id="PTHR33116:SF86">
    <property type="entry name" value="REVERSE TRANSCRIPTASE DOMAIN-CONTAINING PROTEIN"/>
    <property type="match status" value="1"/>
</dbReference>
<dbReference type="Proteomes" id="UP000504610">
    <property type="component" value="Unplaced"/>
</dbReference>
<name>A0A9W3CYH9_RAPSA</name>
<organism evidence="3 4">
    <name type="scientific">Raphanus sativus</name>
    <name type="common">Radish</name>
    <name type="synonym">Raphanus raphanistrum var. sativus</name>
    <dbReference type="NCBI Taxonomy" id="3726"/>
    <lineage>
        <taxon>Eukaryota</taxon>
        <taxon>Viridiplantae</taxon>
        <taxon>Streptophyta</taxon>
        <taxon>Embryophyta</taxon>
        <taxon>Tracheophyta</taxon>
        <taxon>Spermatophyta</taxon>
        <taxon>Magnoliopsida</taxon>
        <taxon>eudicotyledons</taxon>
        <taxon>Gunneridae</taxon>
        <taxon>Pentapetalae</taxon>
        <taxon>rosids</taxon>
        <taxon>malvids</taxon>
        <taxon>Brassicales</taxon>
        <taxon>Brassicaceae</taxon>
        <taxon>Brassiceae</taxon>
        <taxon>Raphanus</taxon>
    </lineage>
</organism>
<reference evidence="4" key="1">
    <citation type="submission" date="2025-08" db="UniProtKB">
        <authorList>
            <consortium name="RefSeq"/>
        </authorList>
    </citation>
    <scope>IDENTIFICATION</scope>
    <source>
        <tissue evidence="4">Leaf</tissue>
    </source>
</reference>
<dbReference type="KEGG" id="rsz:130505942"/>
<dbReference type="InterPro" id="IPR026960">
    <property type="entry name" value="RVT-Znf"/>
</dbReference>
<keyword evidence="3" id="KW-1185">Reference proteome</keyword>
<sequence length="532" mass="62402">MADFWWNSFEHKRKMHWLSCQALLAKQAWRILNHPDSLFSRLFKSRYFDQSNFLSAKNGPRPSYAWRSIQFGKELLTQGLRKHVGDGRTISVWVDNWIEGDVRRRPLMKNIFVDLLLKVSDLIDFQNNCWNLQILQELFFEEDIARILAMKIVSSQDDYWVWVHNRNGSYSVKSGYWFINSWKRREEIREAEARPSTNDLKLSVWQIETTPKIKTFMWRALSNAIPVGELLLKRGVRLDPCCQACGFQGESINHLLFDCSIARQVWALANVPHPMNGYDRVSHFSNFHYLMMLMKNKAISERIRNMIPWIAWYLWKTRNGIIFEGKAFVATDLIDKISAEAEFWLLAQKHEKEMEEKEKVVVGIKDRRWTPPNRGWLKCNIGVDVDKNKQRSGGSWVLRDEMGRVVLHSRRAFSNIPLLDEAKLQALIWSIECLSFHRVNRVIIAMDDATLPNVILRPKAWPNFTCQYAQIMARLRKLEWWRLIKEERTTNRGAFLIAQSVTKGGFLHSYVATGAPNWVADLFHNEETLPSS</sequence>
<protein>
    <submittedName>
        <fullName evidence="4">Uncharacterized protein LOC130505942</fullName>
    </submittedName>
</protein>
<dbReference type="GeneID" id="130505942"/>
<accession>A0A9W3CYH9</accession>
<gene>
    <name evidence="4" type="primary">LOC130505942</name>
</gene>
<dbReference type="GO" id="GO:0003676">
    <property type="term" value="F:nucleic acid binding"/>
    <property type="evidence" value="ECO:0007669"/>
    <property type="project" value="InterPro"/>
</dbReference>
<dbReference type="RefSeq" id="XP_056856528.1">
    <property type="nucleotide sequence ID" value="XM_057000548.1"/>
</dbReference>
<feature type="domain" description="Reverse transcriptase zinc-binding" evidence="2">
    <location>
        <begin position="196"/>
        <end position="266"/>
    </location>
</feature>
<dbReference type="OrthoDB" id="1749408at2759"/>
<dbReference type="PANTHER" id="PTHR33116">
    <property type="entry name" value="REVERSE TRANSCRIPTASE ZINC-BINDING DOMAIN-CONTAINING PROTEIN-RELATED-RELATED"/>
    <property type="match status" value="1"/>
</dbReference>
<evidence type="ECO:0000259" key="1">
    <source>
        <dbReference type="Pfam" id="PF13456"/>
    </source>
</evidence>
<evidence type="ECO:0000313" key="3">
    <source>
        <dbReference type="Proteomes" id="UP000504610"/>
    </source>
</evidence>
<dbReference type="AlphaFoldDB" id="A0A9W3CYH9"/>
<feature type="domain" description="RNase H type-1" evidence="1">
    <location>
        <begin position="385"/>
        <end position="500"/>
    </location>
</feature>